<proteinExistence type="predicted"/>
<evidence type="ECO:0000313" key="3">
    <source>
        <dbReference type="Proteomes" id="UP000053105"/>
    </source>
</evidence>
<name>A0A0M9A0C9_9HYME</name>
<evidence type="ECO:0000256" key="1">
    <source>
        <dbReference type="SAM" id="Phobius"/>
    </source>
</evidence>
<dbReference type="OrthoDB" id="6376010at2759"/>
<evidence type="ECO:0000313" key="2">
    <source>
        <dbReference type="EMBL" id="KOX74587.1"/>
    </source>
</evidence>
<organism evidence="2 3">
    <name type="scientific">Melipona quadrifasciata</name>
    <dbReference type="NCBI Taxonomy" id="166423"/>
    <lineage>
        <taxon>Eukaryota</taxon>
        <taxon>Metazoa</taxon>
        <taxon>Ecdysozoa</taxon>
        <taxon>Arthropoda</taxon>
        <taxon>Hexapoda</taxon>
        <taxon>Insecta</taxon>
        <taxon>Pterygota</taxon>
        <taxon>Neoptera</taxon>
        <taxon>Endopterygota</taxon>
        <taxon>Hymenoptera</taxon>
        <taxon>Apocrita</taxon>
        <taxon>Aculeata</taxon>
        <taxon>Apoidea</taxon>
        <taxon>Anthophila</taxon>
        <taxon>Apidae</taxon>
        <taxon>Melipona</taxon>
    </lineage>
</organism>
<keyword evidence="3" id="KW-1185">Reference proteome</keyword>
<sequence>MVEADQVDPARLMELPALQGLTSHSKCPLNPHNFSSTCTRTYLYAPRDARIHGFGHGFSHGSTAILLDAIHCDPTWTTAVTSRNRTIEWTIDSNTRLLLAIRSYTINKNNVTTIMTMTVMTRMMTTIITTMIIMTTITMMMVMMMMIMMMMMMMTTNMMMMVVLTEVRNTVTKTTTTTTMIRIKCFFIRYFLQENGGEIKLFLCIFT</sequence>
<protein>
    <submittedName>
        <fullName evidence="2">Uncharacterized protein</fullName>
    </submittedName>
</protein>
<gene>
    <name evidence="2" type="ORF">WN51_00542</name>
</gene>
<reference evidence="2 3" key="1">
    <citation type="submission" date="2015-07" db="EMBL/GenBank/DDBJ databases">
        <title>The genome of Melipona quadrifasciata.</title>
        <authorList>
            <person name="Pan H."/>
            <person name="Kapheim K."/>
        </authorList>
    </citation>
    <scope>NUCLEOTIDE SEQUENCE [LARGE SCALE GENOMIC DNA]</scope>
    <source>
        <strain evidence="2">0111107301</strain>
        <tissue evidence="2">Whole body</tissue>
    </source>
</reference>
<keyword evidence="1" id="KW-1133">Transmembrane helix</keyword>
<dbReference type="Proteomes" id="UP000053105">
    <property type="component" value="Unassembled WGS sequence"/>
</dbReference>
<feature type="transmembrane region" description="Helical" evidence="1">
    <location>
        <begin position="127"/>
        <end position="151"/>
    </location>
</feature>
<accession>A0A0M9A0C9</accession>
<dbReference type="EMBL" id="KQ435784">
    <property type="protein sequence ID" value="KOX74587.1"/>
    <property type="molecule type" value="Genomic_DNA"/>
</dbReference>
<dbReference type="AlphaFoldDB" id="A0A0M9A0C9"/>
<keyword evidence="1" id="KW-0472">Membrane</keyword>
<keyword evidence="1" id="KW-0812">Transmembrane</keyword>